<gene>
    <name evidence="1" type="ORF">Vadar_033647</name>
</gene>
<evidence type="ECO:0000313" key="2">
    <source>
        <dbReference type="Proteomes" id="UP000828048"/>
    </source>
</evidence>
<evidence type="ECO:0000313" key="1">
    <source>
        <dbReference type="EMBL" id="KAH7856183.1"/>
    </source>
</evidence>
<proteinExistence type="predicted"/>
<dbReference type="Proteomes" id="UP000828048">
    <property type="component" value="Chromosome 11"/>
</dbReference>
<dbReference type="EMBL" id="CM037161">
    <property type="protein sequence ID" value="KAH7856183.1"/>
    <property type="molecule type" value="Genomic_DNA"/>
</dbReference>
<keyword evidence="2" id="KW-1185">Reference proteome</keyword>
<organism evidence="1 2">
    <name type="scientific">Vaccinium darrowii</name>
    <dbReference type="NCBI Taxonomy" id="229202"/>
    <lineage>
        <taxon>Eukaryota</taxon>
        <taxon>Viridiplantae</taxon>
        <taxon>Streptophyta</taxon>
        <taxon>Embryophyta</taxon>
        <taxon>Tracheophyta</taxon>
        <taxon>Spermatophyta</taxon>
        <taxon>Magnoliopsida</taxon>
        <taxon>eudicotyledons</taxon>
        <taxon>Gunneridae</taxon>
        <taxon>Pentapetalae</taxon>
        <taxon>asterids</taxon>
        <taxon>Ericales</taxon>
        <taxon>Ericaceae</taxon>
        <taxon>Vaccinioideae</taxon>
        <taxon>Vaccinieae</taxon>
        <taxon>Vaccinium</taxon>
    </lineage>
</organism>
<reference evidence="1 2" key="1">
    <citation type="journal article" date="2021" name="Hortic Res">
        <title>High-quality reference genome and annotation aids understanding of berry development for evergreen blueberry (Vaccinium darrowii).</title>
        <authorList>
            <person name="Yu J."/>
            <person name="Hulse-Kemp A.M."/>
            <person name="Babiker E."/>
            <person name="Staton M."/>
        </authorList>
    </citation>
    <scope>NUCLEOTIDE SEQUENCE [LARGE SCALE GENOMIC DNA]</scope>
    <source>
        <strain evidence="2">cv. NJ 8807/NJ 8810</strain>
        <tissue evidence="1">Young leaf</tissue>
    </source>
</reference>
<comment type="caution">
    <text evidence="1">The sequence shown here is derived from an EMBL/GenBank/DDBJ whole genome shotgun (WGS) entry which is preliminary data.</text>
</comment>
<protein>
    <submittedName>
        <fullName evidence="1">Uncharacterized protein</fullName>
    </submittedName>
</protein>
<name>A0ACB7YSH5_9ERIC</name>
<sequence>MIVATPFDQPMHQIQHNRRIRPVFQGAVGALDGTLISAVVPPDQQVPYRGRGKGECYQNVLAICDFDMLFTFVWAGWEGVAHDSRVALASSAGPFLEEVREAQLGLDLENVKSIDAKGLELEPDNLHLTTPAQVQLGEMLASSFLQTPS</sequence>
<accession>A0ACB7YSH5</accession>